<evidence type="ECO:0000256" key="10">
    <source>
        <dbReference type="ARBA" id="ARBA00026068"/>
    </source>
</evidence>
<dbReference type="PANTHER" id="PTHR34981">
    <property type="entry name" value="CELL DIVISION PROTEIN ZAPA"/>
    <property type="match status" value="1"/>
</dbReference>
<dbReference type="Pfam" id="PF05164">
    <property type="entry name" value="ZapA"/>
    <property type="match status" value="1"/>
</dbReference>
<proteinExistence type="inferred from homology"/>
<dbReference type="SUPFAM" id="SSF102829">
    <property type="entry name" value="Cell division protein ZapA-like"/>
    <property type="match status" value="1"/>
</dbReference>
<evidence type="ECO:0000256" key="5">
    <source>
        <dbReference type="ARBA" id="ARBA00022618"/>
    </source>
</evidence>
<comment type="subcellular location">
    <subcellularLocation>
        <location evidence="1">Cytoplasm</location>
    </subcellularLocation>
</comment>
<dbReference type="PANTHER" id="PTHR34981:SF1">
    <property type="entry name" value="CELL DIVISION PROTEIN ZAPA"/>
    <property type="match status" value="1"/>
</dbReference>
<evidence type="ECO:0000256" key="1">
    <source>
        <dbReference type="ARBA" id="ARBA00004496"/>
    </source>
</evidence>
<keyword evidence="4" id="KW-0963">Cytoplasm</keyword>
<keyword evidence="13" id="KW-1185">Reference proteome</keyword>
<organism evidence="12 13">
    <name type="scientific">Spiribacter pallidus</name>
    <dbReference type="NCBI Taxonomy" id="1987936"/>
    <lineage>
        <taxon>Bacteria</taxon>
        <taxon>Pseudomonadati</taxon>
        <taxon>Pseudomonadota</taxon>
        <taxon>Gammaproteobacteria</taxon>
        <taxon>Chromatiales</taxon>
        <taxon>Ectothiorhodospiraceae</taxon>
        <taxon>Spiribacter</taxon>
    </lineage>
</organism>
<evidence type="ECO:0000256" key="11">
    <source>
        <dbReference type="ARBA" id="ARBA00033158"/>
    </source>
</evidence>
<dbReference type="InterPro" id="IPR036192">
    <property type="entry name" value="Cell_div_ZapA-like_sf"/>
</dbReference>
<comment type="similarity">
    <text evidence="2">Belongs to the ZapA family. Type 1 subfamily.</text>
</comment>
<sequence>MSEPVKVEILDREFMVAAPPEEREGLMASARQLDARMREVRDTGKVVGIDRIAIMAALNITHEMLQAQASASTASDAGERIGRLSERLEAYLAEANGGDGPTDRG</sequence>
<keyword evidence="8" id="KW-0131">Cell cycle</keyword>
<dbReference type="Proteomes" id="UP001556709">
    <property type="component" value="Unassembled WGS sequence"/>
</dbReference>
<comment type="function">
    <text evidence="9">Activator of cell division through the inhibition of FtsZ GTPase activity, therefore promoting FtsZ assembly into bundles of protofilaments necessary for the formation of the division Z ring. It is recruited early at mid-cell but it is not essential for cell division.</text>
</comment>
<name>A0ABV3TCS5_9GAMM</name>
<keyword evidence="6" id="KW-0175">Coiled coil</keyword>
<evidence type="ECO:0000256" key="8">
    <source>
        <dbReference type="ARBA" id="ARBA00023306"/>
    </source>
</evidence>
<dbReference type="RefSeq" id="WP_367959257.1">
    <property type="nucleotide sequence ID" value="NZ_JBAKFH010000001.1"/>
</dbReference>
<evidence type="ECO:0000256" key="3">
    <source>
        <dbReference type="ARBA" id="ARBA00015195"/>
    </source>
</evidence>
<dbReference type="InterPro" id="IPR042233">
    <property type="entry name" value="Cell_div_ZapA_N"/>
</dbReference>
<evidence type="ECO:0000313" key="13">
    <source>
        <dbReference type="Proteomes" id="UP001556709"/>
    </source>
</evidence>
<keyword evidence="7" id="KW-0717">Septation</keyword>
<evidence type="ECO:0000313" key="12">
    <source>
        <dbReference type="EMBL" id="MEX0469427.1"/>
    </source>
</evidence>
<evidence type="ECO:0000256" key="2">
    <source>
        <dbReference type="ARBA" id="ARBA00010074"/>
    </source>
</evidence>
<reference evidence="12 13" key="1">
    <citation type="submission" date="2024-02" db="EMBL/GenBank/DDBJ databases">
        <title>New especies of Spiribacter isolated from saline water.</title>
        <authorList>
            <person name="Leon M.J."/>
            <person name="De La Haba R."/>
            <person name="Sanchez-Porro C."/>
            <person name="Ventosa A."/>
        </authorList>
    </citation>
    <scope>NUCLEOTIDE SEQUENCE [LARGE SCALE GENOMIC DNA]</scope>
    <source>
        <strain evidence="13">ag22IC6-390</strain>
    </source>
</reference>
<comment type="subunit">
    <text evidence="10">Homodimer. Interacts with FtsZ.</text>
</comment>
<keyword evidence="5 12" id="KW-0132">Cell division</keyword>
<accession>A0ABV3TCS5</accession>
<protein>
    <recommendedName>
        <fullName evidence="3">Cell division protein ZapA</fullName>
    </recommendedName>
    <alternativeName>
        <fullName evidence="11">Z ring-associated protein ZapA</fullName>
    </alternativeName>
</protein>
<dbReference type="GO" id="GO:0051301">
    <property type="term" value="P:cell division"/>
    <property type="evidence" value="ECO:0007669"/>
    <property type="project" value="UniProtKB-KW"/>
</dbReference>
<evidence type="ECO:0000256" key="7">
    <source>
        <dbReference type="ARBA" id="ARBA00023210"/>
    </source>
</evidence>
<dbReference type="EMBL" id="JBAKFM010000003">
    <property type="protein sequence ID" value="MEX0469427.1"/>
    <property type="molecule type" value="Genomic_DNA"/>
</dbReference>
<comment type="caution">
    <text evidence="12">The sequence shown here is derived from an EMBL/GenBank/DDBJ whole genome shotgun (WGS) entry which is preliminary data.</text>
</comment>
<gene>
    <name evidence="12" type="ORF">V6X73_06790</name>
</gene>
<evidence type="ECO:0000256" key="6">
    <source>
        <dbReference type="ARBA" id="ARBA00023054"/>
    </source>
</evidence>
<dbReference type="InterPro" id="IPR007838">
    <property type="entry name" value="Cell_div_ZapA-like"/>
</dbReference>
<evidence type="ECO:0000256" key="9">
    <source>
        <dbReference type="ARBA" id="ARBA00024910"/>
    </source>
</evidence>
<dbReference type="Gene3D" id="3.30.160.880">
    <property type="entry name" value="Cell division protein ZapA protomer, N-terminal domain"/>
    <property type="match status" value="1"/>
</dbReference>
<dbReference type="Gene3D" id="1.20.5.50">
    <property type="match status" value="1"/>
</dbReference>
<evidence type="ECO:0000256" key="4">
    <source>
        <dbReference type="ARBA" id="ARBA00022490"/>
    </source>
</evidence>